<gene>
    <name evidence="5" type="ORF">UFOPK3444_01083</name>
</gene>
<evidence type="ECO:0000256" key="3">
    <source>
        <dbReference type="ARBA" id="ARBA00023235"/>
    </source>
</evidence>
<dbReference type="GO" id="GO:0006400">
    <property type="term" value="P:tRNA modification"/>
    <property type="evidence" value="ECO:0007669"/>
    <property type="project" value="TreeGrafter"/>
</dbReference>
<evidence type="ECO:0000256" key="1">
    <source>
        <dbReference type="ARBA" id="ARBA00012787"/>
    </source>
</evidence>
<dbReference type="InterPro" id="IPR014780">
    <property type="entry name" value="tRNA_psdUridine_synth_TruB"/>
</dbReference>
<dbReference type="EC" id="5.4.99.25" evidence="1"/>
<dbReference type="Pfam" id="PF01509">
    <property type="entry name" value="TruB_N"/>
    <property type="match status" value="1"/>
</dbReference>
<dbReference type="EMBL" id="CAFBLU010000016">
    <property type="protein sequence ID" value="CAB4877069.1"/>
    <property type="molecule type" value="Genomic_DNA"/>
</dbReference>
<protein>
    <recommendedName>
        <fullName evidence="1">tRNA pseudouridine(55) synthase</fullName>
        <ecNumber evidence="1">5.4.99.25</ecNumber>
    </recommendedName>
</protein>
<dbReference type="PANTHER" id="PTHR13767:SF2">
    <property type="entry name" value="PSEUDOURIDYLATE SYNTHASE TRUB1"/>
    <property type="match status" value="1"/>
</dbReference>
<dbReference type="Gene3D" id="3.30.2350.10">
    <property type="entry name" value="Pseudouridine synthase"/>
    <property type="match status" value="1"/>
</dbReference>
<keyword evidence="3" id="KW-0413">Isomerase</keyword>
<evidence type="ECO:0000256" key="2">
    <source>
        <dbReference type="ARBA" id="ARBA00022694"/>
    </source>
</evidence>
<dbReference type="InterPro" id="IPR002501">
    <property type="entry name" value="PsdUridine_synth_N"/>
</dbReference>
<proteinExistence type="inferred from homology"/>
<name>A0A6J7E914_9ZZZZ</name>
<dbReference type="InterPro" id="IPR020103">
    <property type="entry name" value="PsdUridine_synth_cat_dom_sf"/>
</dbReference>
<sequence length="266" mass="28292">MTASVRLVDKPAGVTSHDVVAQIKHGLPRGVRVGHAGTLDPFATGLLLILIGRATRTQRFFMGLDKEYLVTAKFGARSNTGDTEGTITETGVVPDGDLELPTGDMLQTPPDFSAVRVGGRRAYELARAGEEVQLEARPITVSRFEELERRPTERDYLIRCSSGTYIRSLIADLGDAYCVSLRRTQIGPFDVPGQAGVELDLLAALTQILPVDKVDENSASLIGHGRPMETARAVGETVAIVGPNGLVAIGEVKEAGLLSSIAGFVG</sequence>
<dbReference type="HAMAP" id="MF_01080">
    <property type="entry name" value="TruB_bact"/>
    <property type="match status" value="1"/>
</dbReference>
<feature type="domain" description="Pseudouridine synthase II N-terminal" evidence="4">
    <location>
        <begin position="32"/>
        <end position="166"/>
    </location>
</feature>
<evidence type="ECO:0000313" key="5">
    <source>
        <dbReference type="EMBL" id="CAB4877069.1"/>
    </source>
</evidence>
<organism evidence="5">
    <name type="scientific">freshwater metagenome</name>
    <dbReference type="NCBI Taxonomy" id="449393"/>
    <lineage>
        <taxon>unclassified sequences</taxon>
        <taxon>metagenomes</taxon>
        <taxon>ecological metagenomes</taxon>
    </lineage>
</organism>
<dbReference type="SUPFAM" id="SSF55120">
    <property type="entry name" value="Pseudouridine synthase"/>
    <property type="match status" value="1"/>
</dbReference>
<reference evidence="5" key="1">
    <citation type="submission" date="2020-05" db="EMBL/GenBank/DDBJ databases">
        <authorList>
            <person name="Chiriac C."/>
            <person name="Salcher M."/>
            <person name="Ghai R."/>
            <person name="Kavagutti S V."/>
        </authorList>
    </citation>
    <scope>NUCLEOTIDE SEQUENCE</scope>
</reference>
<keyword evidence="2" id="KW-0819">tRNA processing</keyword>
<dbReference type="AlphaFoldDB" id="A0A6J7E914"/>
<dbReference type="GO" id="GO:0003723">
    <property type="term" value="F:RNA binding"/>
    <property type="evidence" value="ECO:0007669"/>
    <property type="project" value="InterPro"/>
</dbReference>
<dbReference type="GO" id="GO:0160148">
    <property type="term" value="F:tRNA pseudouridine(55) synthase activity"/>
    <property type="evidence" value="ECO:0007669"/>
    <property type="project" value="UniProtKB-EC"/>
</dbReference>
<evidence type="ECO:0000259" key="4">
    <source>
        <dbReference type="Pfam" id="PF01509"/>
    </source>
</evidence>
<accession>A0A6J7E914</accession>
<dbReference type="PANTHER" id="PTHR13767">
    <property type="entry name" value="TRNA-PSEUDOURIDINE SYNTHASE"/>
    <property type="match status" value="1"/>
</dbReference>
<dbReference type="GO" id="GO:1990481">
    <property type="term" value="P:mRNA pseudouridine synthesis"/>
    <property type="evidence" value="ECO:0007669"/>
    <property type="project" value="TreeGrafter"/>
</dbReference>
<dbReference type="NCBIfam" id="TIGR00431">
    <property type="entry name" value="TruB"/>
    <property type="match status" value="1"/>
</dbReference>